<evidence type="ECO:0008006" key="3">
    <source>
        <dbReference type="Google" id="ProtNLM"/>
    </source>
</evidence>
<proteinExistence type="predicted"/>
<dbReference type="Proteomes" id="UP000054721">
    <property type="component" value="Unassembled WGS sequence"/>
</dbReference>
<dbReference type="AlphaFoldDB" id="A0A0V1KQ25"/>
<evidence type="ECO:0000313" key="2">
    <source>
        <dbReference type="Proteomes" id="UP000054721"/>
    </source>
</evidence>
<gene>
    <name evidence="1" type="ORF">T02_1684</name>
</gene>
<sequence length="205" mass="23751">MAFTYHYSNVISLISISRGLFIKQNIKTRHGMMNVEAVNAEITEKIMLFFTSVVLWNVLFVVHKGESSNNSYSTIYVPRLDKVCLLEERDELKMFPNNAPYMTTFSNCIAECWLWEDGYSFCVGILYDFHNNYCFLYNRLFKGGGDNSSNTHFYMLRICLEDMIFPTTLIAFHLANLVEEFSEDGITENVTRINKLNLASKTIPH</sequence>
<reference evidence="1 2" key="1">
    <citation type="submission" date="2015-05" db="EMBL/GenBank/DDBJ databases">
        <title>Evolution of Trichinella species and genotypes.</title>
        <authorList>
            <person name="Korhonen P.K."/>
            <person name="Edoardo P."/>
            <person name="Giuseppe L.R."/>
            <person name="Gasser R.B."/>
        </authorList>
    </citation>
    <scope>NUCLEOTIDE SEQUENCE [LARGE SCALE GENOMIC DNA]</scope>
    <source>
        <strain evidence="1">ISS10</strain>
    </source>
</reference>
<keyword evidence="2" id="KW-1185">Reference proteome</keyword>
<organism evidence="1 2">
    <name type="scientific">Trichinella nativa</name>
    <dbReference type="NCBI Taxonomy" id="6335"/>
    <lineage>
        <taxon>Eukaryota</taxon>
        <taxon>Metazoa</taxon>
        <taxon>Ecdysozoa</taxon>
        <taxon>Nematoda</taxon>
        <taxon>Enoplea</taxon>
        <taxon>Dorylaimia</taxon>
        <taxon>Trichinellida</taxon>
        <taxon>Trichinellidae</taxon>
        <taxon>Trichinella</taxon>
    </lineage>
</organism>
<accession>A0A0V1KQ25</accession>
<dbReference type="EMBL" id="JYDW01000327">
    <property type="protein sequence ID" value="KRZ49207.1"/>
    <property type="molecule type" value="Genomic_DNA"/>
</dbReference>
<protein>
    <recommendedName>
        <fullName evidence="3">Apple domain-containing protein</fullName>
    </recommendedName>
</protein>
<evidence type="ECO:0000313" key="1">
    <source>
        <dbReference type="EMBL" id="KRZ49207.1"/>
    </source>
</evidence>
<name>A0A0V1KQ25_9BILA</name>
<dbReference type="OrthoDB" id="10454510at2759"/>
<comment type="caution">
    <text evidence="1">The sequence shown here is derived from an EMBL/GenBank/DDBJ whole genome shotgun (WGS) entry which is preliminary data.</text>
</comment>